<evidence type="ECO:0000256" key="3">
    <source>
        <dbReference type="ARBA" id="ARBA00022840"/>
    </source>
</evidence>
<protein>
    <submittedName>
        <fullName evidence="7">ATPase component of ABC transporters with duplicated ATPase domain</fullName>
    </submittedName>
</protein>
<dbReference type="PROSITE" id="PS00211">
    <property type="entry name" value="ABC_TRANSPORTER_1"/>
    <property type="match status" value="2"/>
</dbReference>
<dbReference type="RefSeq" id="WP_006584013.1">
    <property type="nucleotide sequence ID" value="NZ_CM001377.1"/>
</dbReference>
<dbReference type="STRING" id="926567.TheveDRAFT_1401"/>
<keyword evidence="1" id="KW-0677">Repeat</keyword>
<dbReference type="Proteomes" id="UP000005730">
    <property type="component" value="Chromosome"/>
</dbReference>
<dbReference type="InterPro" id="IPR032524">
    <property type="entry name" value="ABC_tran_C"/>
</dbReference>
<evidence type="ECO:0000313" key="7">
    <source>
        <dbReference type="EMBL" id="EHM10519.1"/>
    </source>
</evidence>
<dbReference type="InterPro" id="IPR032781">
    <property type="entry name" value="ABC_tran_Xtn"/>
</dbReference>
<organism evidence="7 8">
    <name type="scientific">Thermanaerovibrio velox DSM 12556</name>
    <dbReference type="NCBI Taxonomy" id="926567"/>
    <lineage>
        <taxon>Bacteria</taxon>
        <taxon>Thermotogati</taxon>
        <taxon>Synergistota</taxon>
        <taxon>Synergistia</taxon>
        <taxon>Synergistales</taxon>
        <taxon>Synergistaceae</taxon>
        <taxon>Thermanaerovibrio</taxon>
    </lineage>
</organism>
<dbReference type="PANTHER" id="PTHR19211">
    <property type="entry name" value="ATP-BINDING TRANSPORT PROTEIN-RELATED"/>
    <property type="match status" value="1"/>
</dbReference>
<dbReference type="GO" id="GO:0016887">
    <property type="term" value="F:ATP hydrolysis activity"/>
    <property type="evidence" value="ECO:0007669"/>
    <property type="project" value="InterPro"/>
</dbReference>
<keyword evidence="8" id="KW-1185">Reference proteome</keyword>
<dbReference type="SUPFAM" id="SSF52540">
    <property type="entry name" value="P-loop containing nucleoside triphosphate hydrolases"/>
    <property type="match status" value="2"/>
</dbReference>
<dbReference type="HOGENOM" id="CLU_000604_36_0_0"/>
<evidence type="ECO:0000256" key="2">
    <source>
        <dbReference type="ARBA" id="ARBA00022741"/>
    </source>
</evidence>
<dbReference type="Gene3D" id="1.10.287.380">
    <property type="entry name" value="Valyl-tRNA synthetase, C-terminal domain"/>
    <property type="match status" value="1"/>
</dbReference>
<dbReference type="Pfam" id="PF16326">
    <property type="entry name" value="ABC_tran_CTD"/>
    <property type="match status" value="1"/>
</dbReference>
<reference evidence="7 8" key="1">
    <citation type="submission" date="2011-10" db="EMBL/GenBank/DDBJ databases">
        <title>The Noncontiguous Finished genome of Thermanaerovibrio velox DSM 12556.</title>
        <authorList>
            <consortium name="US DOE Joint Genome Institute (JGI-PGF)"/>
            <person name="Lucas S."/>
            <person name="Copeland A."/>
            <person name="Lapidus A."/>
            <person name="Glavina del Rio T."/>
            <person name="Dalin E."/>
            <person name="Tice H."/>
            <person name="Bruce D."/>
            <person name="Goodwin L."/>
            <person name="Pitluck S."/>
            <person name="Peters L."/>
            <person name="Mikhailova N."/>
            <person name="Teshima H."/>
            <person name="Kyrpides N."/>
            <person name="Mavromatis K."/>
            <person name="Ivanova N."/>
            <person name="Markowitz V."/>
            <person name="Cheng J.-F."/>
            <person name="Hugenholtz P."/>
            <person name="Woyke T."/>
            <person name="Wu D."/>
            <person name="Spring S."/>
            <person name="Brambilla E.-M."/>
            <person name="Klenk H.-P."/>
            <person name="Eisen J.A."/>
        </authorList>
    </citation>
    <scope>NUCLEOTIDE SEQUENCE [LARGE SCALE GENOMIC DNA]</scope>
    <source>
        <strain evidence="7 8">DSM 12556</strain>
    </source>
</reference>
<feature type="compositionally biased region" description="Basic and acidic residues" evidence="5">
    <location>
        <begin position="539"/>
        <end position="550"/>
    </location>
</feature>
<dbReference type="Gene3D" id="3.40.50.300">
    <property type="entry name" value="P-loop containing nucleotide triphosphate hydrolases"/>
    <property type="match status" value="2"/>
</dbReference>
<dbReference type="CDD" id="cd03221">
    <property type="entry name" value="ABCF_EF-3"/>
    <property type="match status" value="2"/>
</dbReference>
<dbReference type="AlphaFoldDB" id="H0UP16"/>
<evidence type="ECO:0000259" key="6">
    <source>
        <dbReference type="PROSITE" id="PS50893"/>
    </source>
</evidence>
<evidence type="ECO:0000256" key="1">
    <source>
        <dbReference type="ARBA" id="ARBA00022737"/>
    </source>
</evidence>
<dbReference type="eggNOG" id="COG0488">
    <property type="taxonomic scope" value="Bacteria"/>
</dbReference>
<dbReference type="Pfam" id="PF12848">
    <property type="entry name" value="ABC_tran_Xtn"/>
    <property type="match status" value="1"/>
</dbReference>
<feature type="coiled-coil region" evidence="4">
    <location>
        <begin position="224"/>
        <end position="282"/>
    </location>
</feature>
<gene>
    <name evidence="7" type="ORF">TheveDRAFT_1401</name>
</gene>
<keyword evidence="4" id="KW-0175">Coiled coil</keyword>
<dbReference type="GO" id="GO:0003677">
    <property type="term" value="F:DNA binding"/>
    <property type="evidence" value="ECO:0007669"/>
    <property type="project" value="InterPro"/>
</dbReference>
<keyword evidence="2" id="KW-0547">Nucleotide-binding</keyword>
<dbReference type="InterPro" id="IPR050611">
    <property type="entry name" value="ABCF"/>
</dbReference>
<dbReference type="FunFam" id="3.40.50.300:FF:000011">
    <property type="entry name" value="Putative ABC transporter ATP-binding component"/>
    <property type="match status" value="1"/>
</dbReference>
<dbReference type="PROSITE" id="PS50893">
    <property type="entry name" value="ABC_TRANSPORTER_2"/>
    <property type="match status" value="2"/>
</dbReference>
<dbReference type="InterPro" id="IPR037118">
    <property type="entry name" value="Val-tRNA_synth_C_sf"/>
</dbReference>
<dbReference type="EMBL" id="CM001377">
    <property type="protein sequence ID" value="EHM10519.1"/>
    <property type="molecule type" value="Genomic_DNA"/>
</dbReference>
<dbReference type="GO" id="GO:0005524">
    <property type="term" value="F:ATP binding"/>
    <property type="evidence" value="ECO:0007669"/>
    <property type="project" value="UniProtKB-KW"/>
</dbReference>
<accession>H0UP16</accession>
<dbReference type="InterPro" id="IPR027417">
    <property type="entry name" value="P-loop_NTPase"/>
</dbReference>
<dbReference type="InterPro" id="IPR017871">
    <property type="entry name" value="ABC_transporter-like_CS"/>
</dbReference>
<keyword evidence="3" id="KW-0067">ATP-binding</keyword>
<evidence type="ECO:0000256" key="4">
    <source>
        <dbReference type="SAM" id="Coils"/>
    </source>
</evidence>
<dbReference type="InterPro" id="IPR003593">
    <property type="entry name" value="AAA+_ATPase"/>
</dbReference>
<feature type="domain" description="ABC transporter" evidence="6">
    <location>
        <begin position="302"/>
        <end position="516"/>
    </location>
</feature>
<dbReference type="Pfam" id="PF00005">
    <property type="entry name" value="ABC_tran"/>
    <property type="match status" value="2"/>
</dbReference>
<evidence type="ECO:0000256" key="5">
    <source>
        <dbReference type="SAM" id="MobiDB-lite"/>
    </source>
</evidence>
<proteinExistence type="predicted"/>
<evidence type="ECO:0000313" key="8">
    <source>
        <dbReference type="Proteomes" id="UP000005730"/>
    </source>
</evidence>
<sequence length="631" mass="70565">MVPTGHKVALVGPNGCGKTSLMRLLAGEDHPESGSVTVKGLQVGYLPQDIAQVGPGSLMEHLRARSGLTQAESAMRELEARMGASGIGEDEALKLAKEHDALQSRIASLGGYSFEARARRVLSGLGFEERDHERDCADFSGGWKMRILLASILLSEPDVLLLDEPTNHLDTESMEWLEGYLKSFDGTMVAVSHDRRFINRTTASVAEIRGGKIRTYQGSYESYLRAREAEEEELRRRAKEVRELRARTMAFVERFRYKASKASQVQSRLKALERIEDAVELESARELTIKIPTPPRGPELVITAQGLGMSYEGRWVFRGIRFEVHRGDRVALVGYNGSGKSTLMRLMGLREAPSEGIVRLGSGVRYAFFSQESAENLDYRKTVLEEARSAGTYVTDQDVKSTLGAFLLGPDYWDLPVEVLSGGEKSRLTLAKMLMEPANLLLLDEPTNHLDERTKDIFARALKAYQGTLVMVSHDRDFLDQVVNRVFEIRRGALREYLGNYSRFAEIRGEIDGVDGGPSSSLEAGGRDSRGTGPQKDSGSVKEERRRQAEERNRIYRLKKAVLDRMTPIEKAIGAAEDRKRELEEMLCSPQVLGDSSKVQELMLELSETNRRLESLYPQWEALAEELDSIE</sequence>
<name>H0UP16_9BACT</name>
<dbReference type="SMART" id="SM00382">
    <property type="entry name" value="AAA"/>
    <property type="match status" value="2"/>
</dbReference>
<feature type="region of interest" description="Disordered" evidence="5">
    <location>
        <begin position="515"/>
        <end position="550"/>
    </location>
</feature>
<feature type="domain" description="ABC transporter" evidence="6">
    <location>
        <begin position="1"/>
        <end position="235"/>
    </location>
</feature>
<dbReference type="PANTHER" id="PTHR19211:SF14">
    <property type="entry name" value="ATP-BINDING CASSETTE SUB-FAMILY F MEMBER 1"/>
    <property type="match status" value="1"/>
</dbReference>
<dbReference type="InterPro" id="IPR003439">
    <property type="entry name" value="ABC_transporter-like_ATP-bd"/>
</dbReference>